<evidence type="ECO:0000256" key="1">
    <source>
        <dbReference type="SAM" id="Phobius"/>
    </source>
</evidence>
<evidence type="ECO:0008006" key="4">
    <source>
        <dbReference type="Google" id="ProtNLM"/>
    </source>
</evidence>
<keyword evidence="1" id="KW-0812">Transmembrane</keyword>
<evidence type="ECO:0000313" key="3">
    <source>
        <dbReference type="Proteomes" id="UP000618460"/>
    </source>
</evidence>
<dbReference type="AlphaFoldDB" id="A0A917WU26"/>
<sequence length="102" mass="11151">MMSGGHMGYFGNGGFNGYNGMQQGFNSFDMMAGGSVMTVLVFGLIALALYLIFRNKNQQTSVSTLNTGNATVIEAEEIAKLRYARGEITHEEFQSILKTIKL</sequence>
<keyword evidence="3" id="KW-1185">Reference proteome</keyword>
<keyword evidence="1" id="KW-0472">Membrane</keyword>
<comment type="caution">
    <text evidence="2">The sequence shown here is derived from an EMBL/GenBank/DDBJ whole genome shotgun (WGS) entry which is preliminary data.</text>
</comment>
<evidence type="ECO:0000313" key="2">
    <source>
        <dbReference type="EMBL" id="GGM29385.1"/>
    </source>
</evidence>
<dbReference type="EMBL" id="BMLG01000005">
    <property type="protein sequence ID" value="GGM29385.1"/>
    <property type="molecule type" value="Genomic_DNA"/>
</dbReference>
<reference evidence="2" key="1">
    <citation type="journal article" date="2014" name="Int. J. Syst. Evol. Microbiol.">
        <title>Complete genome sequence of Corynebacterium casei LMG S-19264T (=DSM 44701T), isolated from a smear-ripened cheese.</title>
        <authorList>
            <consortium name="US DOE Joint Genome Institute (JGI-PGF)"/>
            <person name="Walter F."/>
            <person name="Albersmeier A."/>
            <person name="Kalinowski J."/>
            <person name="Ruckert C."/>
        </authorList>
    </citation>
    <scope>NUCLEOTIDE SEQUENCE</scope>
    <source>
        <strain evidence="2">CGMCC 1.6333</strain>
    </source>
</reference>
<feature type="transmembrane region" description="Helical" evidence="1">
    <location>
        <begin position="30"/>
        <end position="53"/>
    </location>
</feature>
<accession>A0A917WU26</accession>
<name>A0A917WU26_9BACI</name>
<dbReference type="Proteomes" id="UP000618460">
    <property type="component" value="Unassembled WGS sequence"/>
</dbReference>
<proteinExistence type="predicted"/>
<dbReference type="OrthoDB" id="2168600at2"/>
<reference evidence="2" key="2">
    <citation type="submission" date="2020-09" db="EMBL/GenBank/DDBJ databases">
        <authorList>
            <person name="Sun Q."/>
            <person name="Zhou Y."/>
        </authorList>
    </citation>
    <scope>NUCLEOTIDE SEQUENCE</scope>
    <source>
        <strain evidence="2">CGMCC 1.6333</strain>
    </source>
</reference>
<organism evidence="2 3">
    <name type="scientific">Paraliobacillus quinghaiensis</name>
    <dbReference type="NCBI Taxonomy" id="470815"/>
    <lineage>
        <taxon>Bacteria</taxon>
        <taxon>Bacillati</taxon>
        <taxon>Bacillota</taxon>
        <taxon>Bacilli</taxon>
        <taxon>Bacillales</taxon>
        <taxon>Bacillaceae</taxon>
        <taxon>Paraliobacillus</taxon>
    </lineage>
</organism>
<gene>
    <name evidence="2" type="ORF">GCM10011351_14380</name>
</gene>
<dbReference type="RefSeq" id="WP_117153875.1">
    <property type="nucleotide sequence ID" value="NZ_BMLG01000005.1"/>
</dbReference>
<keyword evidence="1" id="KW-1133">Transmembrane helix</keyword>
<protein>
    <recommendedName>
        <fullName evidence="4">SHOCT domain-containing protein</fullName>
    </recommendedName>
</protein>